<dbReference type="Pfam" id="PF00415">
    <property type="entry name" value="RCC1"/>
    <property type="match status" value="2"/>
</dbReference>
<dbReference type="RefSeq" id="WP_378102885.1">
    <property type="nucleotide sequence ID" value="NZ_JBHSEP010000037.1"/>
</dbReference>
<dbReference type="InterPro" id="IPR003961">
    <property type="entry name" value="FN3_dom"/>
</dbReference>
<dbReference type="InterPro" id="IPR013783">
    <property type="entry name" value="Ig-like_fold"/>
</dbReference>
<dbReference type="PROSITE" id="PS51892">
    <property type="entry name" value="SUBTILASE"/>
    <property type="match status" value="1"/>
</dbReference>
<feature type="domain" description="Fibronectin type-III" evidence="9">
    <location>
        <begin position="2129"/>
        <end position="2214"/>
    </location>
</feature>
<evidence type="ECO:0000256" key="7">
    <source>
        <dbReference type="RuleBase" id="RU003355"/>
    </source>
</evidence>
<feature type="domain" description="Fibronectin type-III" evidence="9">
    <location>
        <begin position="536"/>
        <end position="619"/>
    </location>
</feature>
<dbReference type="InterPro" id="IPR036116">
    <property type="entry name" value="FN3_sf"/>
</dbReference>
<feature type="active site" description="Charge relay system" evidence="6">
    <location>
        <position position="348"/>
    </location>
</feature>
<keyword evidence="8" id="KW-0732">Signal</keyword>
<dbReference type="InterPro" id="IPR023827">
    <property type="entry name" value="Peptidase_S8_Asp-AS"/>
</dbReference>
<sequence>MKLLKSAALLLLALVLFSSNLSTIYAIPSKVTASGGLFEHSDENNERIEYIISYKENLPYNEALEGRGDLQSSIAYTPSQSYITLFLTEEEKQLLLSDPLVEYVEPNATVSLLQEGVPTKNGDSYTYRNLSGETTSWGVPAIGGDIAHQAGIKGQGVKVAILDTGISPHTDLHISGGISVIDSVYSNFDDNGHGTHVAGIIGAKINNTGVVGIAPETELYSVKVLDQFGNGKYSNVIAGIDWAIENQMDIISMSFGGHQPSQILHQAIQRATDAGIIVVASAGNEGTGENTMLYPALFPEVLSVGAVNKNFERSVFSSTGEELDLVAPGNAILSTTQDGDYGLSSGTSVSAPFVAGAAALIWSQNRDWTAEEVKTNMYFNATDLGEPSHFGYGIVNVAKSLGLSSVPIPPVSLENTEDGYTWIPPVGNSEEGDVSISAYDKVGDQQTVRQGQSATVSLKLEETKSIVYIGVFNSADDKIGGTTYNNQQAGVPISYTWNTNEFTTPGTYRIKYAYSGTTTVNWFTVYVVSTPIPGSPPSAPSGIFYTSTSETIKVNWSPSSGATSYNLRMNGNVVNTQNYTYTYFNLQPNTYYPIEVAAVNNYGSSAYVVISPTPKTESLTVDAPTGLYVSALNYNSITINWNNMGSGLQYEIRLNGSVVGTTSNRTYTFSNLQANQLHTLSVATKHTSGSISSPTTIKKRTLFPVPTGLSSSNVTEDSLVLSWNAINGARFSIQKDGQYLDSTNVNSYTVTNLLPNRTYSFSVASKNGDGELSALSSTHTRKTLADNVKPTINNFSISGNAPYYTESYVDFSISSYDKYGIASQKFIVKRDNFGPLEYIVSPTATRYSFLAPTEGSYLFTLEVQDISGNTTTKTIGPINFVKKKDIVIYVPGFMNSQIKENGRVEWPTMRLPLSYNPLALNTNGTPKYNTSVGEVFERVYFDLWPLPSIDVDYGEKFLNKLRNRNVEVVKVAYDWRTDLRQAAVRLQQAVNNVSAQYPGQKVTIITHSMGGMVARYYLLTDQSSQQKVKTFINIVAPNLGTVRSLQGLIAGDDLDATSYGYFPFTINEAHTMVQNFPSVYQLLPSKKFVDAYDRVYSTDFKSYFKFNDWLRPKNNVDTYEGTKSYINTKHNSTLYEDPESPTSFRYVIENGALPSSIKEYRIVGTRGSTIIKLIREVPNTRVDAGNRSERFMAIWGKGDKVVPLISAEFDRVGNSTNYYVDQTHVGILSPYTDTNVSPMFEIVKSIVVDNSPISPSSYPRPYVSSVIGTALDIRCPVNVLITDQFGNTAFVNEHGFVENQIEGVAYEIVGESKLIFVEQGVNVSFAITGYDEGDMSIGITKYENIGPVTVNVLNNVSIKDTTEINFAVSGGQPDTALMDINYDYNGDGNIQVLHATSVLTPTEYLDGIAPISSHHLTGEEGSNNYYRTPVIVSLQLNDGNGGEKIYYSINNSTLMEYTAPFEISVNGINTLKYYSVDKAGNKEEDKEIEFAIDTEAPSQPSNLHVSDRSDSSITFSWSKATDNISNVRYEIYRNSILVDTINDISYTFNNLSLGMDVLFKVVAIDEAGNKSIASEEVKSSVLDLIPPITNHIVEGSITNGWYTTDITLTLDATDGLGSGINKTFYKIDNLPVVEYTTPLVLREEGTHIVEFYSVDISGNVEEEKKFEYKLDKTAPSSPTNLHVSDRTESSISFTWDQSTDNLSSIKYEVYIDGVFVENIIDNFYTISGLELGTNVSFKIVAIDEAFNRSYESEEINDTIKDTIAPTSTYVVEGNLNNEWYNSDVIVKLTSDDGIGVGVDKTFYSIESQNNNQPYSEYSSPILIDFEGVITIKFYSVDKVGNIEDENSIELKIDKKSPPAPDIVVKRDSVAWTKIDNLTWKHYGARITLIVGTDDGSGISKTQYRIGESGEWVDYYQSLTVTSTDYSNITIFTRSVDNSGNISNLNKVTVAPIEVYANGWYYIEIKGQQGKVRANTTAINYLHNTGITNVNYVNDSGNLSISYNYVNINNGQNFSNTIVVPKGFEDEITLKWDTEAPTAPTNLSVKSKTNTTVSLTWAASSDNIGVTEYDVFSGGVYVGSTVNTSYTATDLSLNSVYSFSVKARDAAGNLSVSSASVKVTTNADFEAPSAPANLEVLEKTDQTVSLAWDESTDNIGVSGYDISEGASWIGFSDTTSYTVTDLAPNTIYRFSVKARDADGNVSLASMEIEVVTNTDAQPPSAPTGLIVSERTETTVTLSWTASEDNVAVIGYDIYEGASLIGSSDTTSYTVTGLASNIIYTFTVIAKDAEGNKSEASNPVQSNYLDTTNVGALTASNHTVYVKPDGTVWAWGYNTSGQIGDGTTTNKTTAVQVTGIDSAVAAATGMLHTIALREDGTVWTWGNNLSGQLGTGNTTGRNVPGQVAGLTEVIAIAASGNSSYALKSDGTVWAWGSNNYGQLGDGTQQQRNNPVKLNGINGVVGIAAGPLSAYALKGDGTVWAWGNNSNGQLGDGTTTTRVSPVKVENLADVTAISAGYTHALALKSDGSVWAWGNTGVGGSFKTPTEMSNLSDVISISAGTYSSLVLKSDGTVWSWGANTNGQLGDGTTTTRTAPVQVLGLTDITYVAANVNGGSSLGYSVAVKQDGTIWSWGSNNYGQLGDGTVTQRLTPVQMIENHAPAVTLVYPLGTPTSPSVSYITKPSISWQMTDAELTVFSQYQVQVLDESDQVVVDSGIVTQAGTTSWTVDTDLPINQALQVRVKVKDETAWSEWTAVGWIRAESAVTSSPLTASNHTVYVKPDGTVWAWGYNTSGQIGDGTTTNKTTAVQVTGIDSAVAAATGMLHTIALREDGTVWTWGNNLSGQLGTGNTTG</sequence>
<evidence type="ECO:0000256" key="2">
    <source>
        <dbReference type="ARBA" id="ARBA00022670"/>
    </source>
</evidence>
<dbReference type="Proteomes" id="UP001596028">
    <property type="component" value="Unassembled WGS sequence"/>
</dbReference>
<dbReference type="SMART" id="SM00060">
    <property type="entry name" value="FN3"/>
    <property type="match status" value="9"/>
</dbReference>
<dbReference type="NCBIfam" id="NF047446">
    <property type="entry name" value="barrel_OmpL47"/>
    <property type="match status" value="3"/>
</dbReference>
<reference evidence="11" key="1">
    <citation type="journal article" date="2019" name="Int. J. Syst. Evol. Microbiol.">
        <title>The Global Catalogue of Microorganisms (GCM) 10K type strain sequencing project: providing services to taxonomists for standard genome sequencing and annotation.</title>
        <authorList>
            <consortium name="The Broad Institute Genomics Platform"/>
            <consortium name="The Broad Institute Genome Sequencing Center for Infectious Disease"/>
            <person name="Wu L."/>
            <person name="Ma J."/>
        </authorList>
    </citation>
    <scope>NUCLEOTIDE SEQUENCE [LARGE SCALE GENOMIC DNA]</scope>
    <source>
        <strain evidence="11">CCUG 49571</strain>
    </source>
</reference>
<comment type="similarity">
    <text evidence="1 6 7">Belongs to the peptidase S8 family.</text>
</comment>
<dbReference type="InterPro" id="IPR029058">
    <property type="entry name" value="AB_hydrolase_fold"/>
</dbReference>
<dbReference type="InterPro" id="IPR022398">
    <property type="entry name" value="Peptidase_S8_His-AS"/>
</dbReference>
<organism evidence="10 11">
    <name type="scientific">Cohnella hongkongensis</name>
    <dbReference type="NCBI Taxonomy" id="178337"/>
    <lineage>
        <taxon>Bacteria</taxon>
        <taxon>Bacillati</taxon>
        <taxon>Bacillota</taxon>
        <taxon>Bacilli</taxon>
        <taxon>Bacillales</taxon>
        <taxon>Paenibacillaceae</taxon>
        <taxon>Cohnella</taxon>
    </lineage>
</organism>
<feature type="domain" description="Fibronectin type-III" evidence="9">
    <location>
        <begin position="2217"/>
        <end position="2305"/>
    </location>
</feature>
<evidence type="ECO:0000313" key="10">
    <source>
        <dbReference type="EMBL" id="MFC4602003.1"/>
    </source>
</evidence>
<dbReference type="InterPro" id="IPR009091">
    <property type="entry name" value="RCC1/BLIP-II"/>
</dbReference>
<evidence type="ECO:0000256" key="4">
    <source>
        <dbReference type="ARBA" id="ARBA00022801"/>
    </source>
</evidence>
<evidence type="ECO:0000313" key="11">
    <source>
        <dbReference type="Proteomes" id="UP001596028"/>
    </source>
</evidence>
<dbReference type="Pfam" id="PF00082">
    <property type="entry name" value="Peptidase_S8"/>
    <property type="match status" value="1"/>
</dbReference>
<protein>
    <submittedName>
        <fullName evidence="10">Alpha/beta fold hydrolase</fullName>
    </submittedName>
</protein>
<feature type="domain" description="Fibronectin type-III" evidence="9">
    <location>
        <begin position="705"/>
        <end position="786"/>
    </location>
</feature>
<feature type="domain" description="Fibronectin type-III" evidence="9">
    <location>
        <begin position="2038"/>
        <end position="2123"/>
    </location>
</feature>
<dbReference type="Pfam" id="PF13540">
    <property type="entry name" value="RCC1_2"/>
    <property type="match status" value="2"/>
</dbReference>
<feature type="signal peptide" evidence="8">
    <location>
        <begin position="1"/>
        <end position="26"/>
    </location>
</feature>
<evidence type="ECO:0000256" key="8">
    <source>
        <dbReference type="SAM" id="SignalP"/>
    </source>
</evidence>
<feature type="chain" id="PRO_5047225026" evidence="8">
    <location>
        <begin position="27"/>
        <end position="2848"/>
    </location>
</feature>
<dbReference type="SUPFAM" id="SSF53474">
    <property type="entry name" value="alpha/beta-Hydrolases"/>
    <property type="match status" value="1"/>
</dbReference>
<dbReference type="PRINTS" id="PR00723">
    <property type="entry name" value="SUBTILISIN"/>
</dbReference>
<dbReference type="Gene3D" id="3.30.1920.20">
    <property type="match status" value="3"/>
</dbReference>
<dbReference type="InterPro" id="IPR003386">
    <property type="entry name" value="LACT/PDAT_acylTrfase"/>
</dbReference>
<feature type="domain" description="Fibronectin type-III" evidence="9">
    <location>
        <begin position="1499"/>
        <end position="1588"/>
    </location>
</feature>
<feature type="non-terminal residue" evidence="10">
    <location>
        <position position="2848"/>
    </location>
</feature>
<dbReference type="InterPro" id="IPR058094">
    <property type="entry name" value="Ig-like_OmpL47-like"/>
</dbReference>
<dbReference type="Pfam" id="PF02450">
    <property type="entry name" value="LCAT"/>
    <property type="match status" value="1"/>
</dbReference>
<dbReference type="Gene3D" id="3.40.50.1820">
    <property type="entry name" value="alpha/beta hydrolase"/>
    <property type="match status" value="1"/>
</dbReference>
<feature type="active site" description="Charge relay system" evidence="6">
    <location>
        <position position="163"/>
    </location>
</feature>
<keyword evidence="5 6" id="KW-0720">Serine protease</keyword>
<evidence type="ECO:0000256" key="1">
    <source>
        <dbReference type="ARBA" id="ARBA00011073"/>
    </source>
</evidence>
<proteinExistence type="inferred from homology"/>
<dbReference type="Gene3D" id="3.40.50.200">
    <property type="entry name" value="Peptidase S8/S53 domain"/>
    <property type="match status" value="1"/>
</dbReference>
<dbReference type="PROSITE" id="PS00138">
    <property type="entry name" value="SUBTILASE_SER"/>
    <property type="match status" value="1"/>
</dbReference>
<dbReference type="PROSITE" id="PS50012">
    <property type="entry name" value="RCC1_3"/>
    <property type="match status" value="8"/>
</dbReference>
<dbReference type="InterPro" id="IPR015500">
    <property type="entry name" value="Peptidase_S8_subtilisin-rel"/>
</dbReference>
<dbReference type="CDD" id="cd00063">
    <property type="entry name" value="FN3"/>
    <property type="match status" value="7"/>
</dbReference>
<dbReference type="EMBL" id="JBHSEP010000037">
    <property type="protein sequence ID" value="MFC4602003.1"/>
    <property type="molecule type" value="Genomic_DNA"/>
</dbReference>
<keyword evidence="4 6" id="KW-0378">Hydrolase</keyword>
<dbReference type="InterPro" id="IPR023828">
    <property type="entry name" value="Peptidase_S8_Ser-AS"/>
</dbReference>
<dbReference type="Pfam" id="PF25390">
    <property type="entry name" value="WD40_RLD"/>
    <property type="match status" value="1"/>
</dbReference>
<accession>A0ABV9FLR0</accession>
<dbReference type="InterPro" id="IPR058923">
    <property type="entry name" value="RCC1-like_dom"/>
</dbReference>
<dbReference type="PROSITE" id="PS00136">
    <property type="entry name" value="SUBTILASE_ASP"/>
    <property type="match status" value="1"/>
</dbReference>
<keyword evidence="2 6" id="KW-0645">Protease</keyword>
<dbReference type="PROSITE" id="PS00137">
    <property type="entry name" value="SUBTILASE_HIS"/>
    <property type="match status" value="1"/>
</dbReference>
<dbReference type="PROSITE" id="PS00626">
    <property type="entry name" value="RCC1_2"/>
    <property type="match status" value="2"/>
</dbReference>
<comment type="caution">
    <text evidence="10">The sequence shown here is derived from an EMBL/GenBank/DDBJ whole genome shotgun (WGS) entry which is preliminary data.</text>
</comment>
<keyword evidence="3" id="KW-0677">Repeat</keyword>
<feature type="domain" description="Fibronectin type-III" evidence="9">
    <location>
        <begin position="1677"/>
        <end position="1762"/>
    </location>
</feature>
<feature type="active site" description="Charge relay system" evidence="6">
    <location>
        <position position="193"/>
    </location>
</feature>
<dbReference type="PANTHER" id="PTHR22870:SF408">
    <property type="entry name" value="OS09G0560450 PROTEIN"/>
    <property type="match status" value="1"/>
</dbReference>
<keyword evidence="11" id="KW-1185">Reference proteome</keyword>
<dbReference type="Pfam" id="PF00041">
    <property type="entry name" value="fn3"/>
    <property type="match status" value="5"/>
</dbReference>
<dbReference type="InterPro" id="IPR051210">
    <property type="entry name" value="Ub_ligase/GEF_domain"/>
</dbReference>
<dbReference type="Gene3D" id="2.60.40.10">
    <property type="entry name" value="Immunoglobulins"/>
    <property type="match status" value="9"/>
</dbReference>
<dbReference type="InterPro" id="IPR000209">
    <property type="entry name" value="Peptidase_S8/S53_dom"/>
</dbReference>
<dbReference type="PANTHER" id="PTHR22870">
    <property type="entry name" value="REGULATOR OF CHROMOSOME CONDENSATION"/>
    <property type="match status" value="1"/>
</dbReference>
<dbReference type="PROSITE" id="PS50853">
    <property type="entry name" value="FN3"/>
    <property type="match status" value="7"/>
</dbReference>
<dbReference type="SUPFAM" id="SSF50985">
    <property type="entry name" value="RCC1/BLIP-II"/>
    <property type="match status" value="2"/>
</dbReference>
<evidence type="ECO:0000256" key="5">
    <source>
        <dbReference type="ARBA" id="ARBA00022825"/>
    </source>
</evidence>
<evidence type="ECO:0000259" key="9">
    <source>
        <dbReference type="PROSITE" id="PS50853"/>
    </source>
</evidence>
<dbReference type="InterPro" id="IPR034202">
    <property type="entry name" value="Subtilisin_Carlsberg-like"/>
</dbReference>
<dbReference type="InterPro" id="IPR000408">
    <property type="entry name" value="Reg_chr_condens"/>
</dbReference>
<gene>
    <name evidence="10" type="ORF">ACFO3S_27540</name>
</gene>
<dbReference type="SUPFAM" id="SSF52743">
    <property type="entry name" value="Subtilisin-like"/>
    <property type="match status" value="1"/>
</dbReference>
<dbReference type="GO" id="GO:0016787">
    <property type="term" value="F:hydrolase activity"/>
    <property type="evidence" value="ECO:0007669"/>
    <property type="project" value="UniProtKB-KW"/>
</dbReference>
<evidence type="ECO:0000256" key="6">
    <source>
        <dbReference type="PROSITE-ProRule" id="PRU01240"/>
    </source>
</evidence>
<dbReference type="InterPro" id="IPR036852">
    <property type="entry name" value="Peptidase_S8/S53_dom_sf"/>
</dbReference>
<name>A0ABV9FLR0_9BACL</name>
<dbReference type="Gene3D" id="2.130.10.30">
    <property type="entry name" value="Regulator of chromosome condensation 1/beta-lactamase-inhibitor protein II"/>
    <property type="match status" value="4"/>
</dbReference>
<evidence type="ECO:0000256" key="3">
    <source>
        <dbReference type="ARBA" id="ARBA00022737"/>
    </source>
</evidence>
<dbReference type="CDD" id="cd07477">
    <property type="entry name" value="Peptidases_S8_Subtilisin_subset"/>
    <property type="match status" value="1"/>
</dbReference>
<dbReference type="SUPFAM" id="SSF49265">
    <property type="entry name" value="Fibronectin type III"/>
    <property type="match status" value="4"/>
</dbReference>